<evidence type="ECO:0000313" key="1">
    <source>
        <dbReference type="EMBL" id="SPC12968.1"/>
    </source>
</evidence>
<sequence length="26" mass="2726">MLVFRFAAGPGSNAGCFRLFFASSTA</sequence>
<dbReference type="AlphaFoldDB" id="A0A375G4E2"/>
<protein>
    <submittedName>
        <fullName evidence="1">Uncharacterized protein</fullName>
    </submittedName>
</protein>
<dbReference type="EMBL" id="OGUS01000117">
    <property type="protein sequence ID" value="SPC12968.1"/>
    <property type="molecule type" value="Genomic_DNA"/>
</dbReference>
<proteinExistence type="predicted"/>
<gene>
    <name evidence="1" type="ORF">CO2235_170091</name>
</gene>
<comment type="caution">
    <text evidence="1">The sequence shown here is derived from an EMBL/GenBank/DDBJ whole genome shotgun (WGS) entry which is preliminary data.</text>
</comment>
<organism evidence="1">
    <name type="scientific">Cupriavidus oxalaticus</name>
    <dbReference type="NCBI Taxonomy" id="96344"/>
    <lineage>
        <taxon>Bacteria</taxon>
        <taxon>Pseudomonadati</taxon>
        <taxon>Pseudomonadota</taxon>
        <taxon>Betaproteobacteria</taxon>
        <taxon>Burkholderiales</taxon>
        <taxon>Burkholderiaceae</taxon>
        <taxon>Cupriavidus</taxon>
    </lineage>
</organism>
<reference evidence="1" key="1">
    <citation type="submission" date="2018-01" db="EMBL/GenBank/DDBJ databases">
        <authorList>
            <person name="Clerissi C."/>
        </authorList>
    </citation>
    <scope>NUCLEOTIDE SEQUENCE</scope>
    <source>
        <strain evidence="1">Cupriavidus oxalaticus LMG 2235</strain>
    </source>
</reference>
<accession>A0A375G4E2</accession>
<name>A0A375G4E2_9BURK</name>
<dbReference type="Proteomes" id="UP000256862">
    <property type="component" value="Chromosome CO2235"/>
</dbReference>